<dbReference type="AlphaFoldDB" id="A0A5J4NT37"/>
<sequence>MALSFPPCVSVTKEFRGVHFEVQSFLKDFHCLHLELRDKNIEELTRKTGSFKRFQIFVCMLQNALTQPSETLHLDVVSYGDLEILRRNKSNGTSFNENLSFNRDKRFLILTYVTEFDKIHYPLPLNYVGSVSVDHLNNMIRELRLELCRIKFNGKMCPSSPCGRSGSDQTAEVVRLQEQNKKLVQEIYRLQAQPILQAHPLNLLNDSCTQAPTAHDIRSLVDNLENELFEEKSKAAREATRHRQEVSRLRAELDASNSCQRSLNRRVEQLTKELILFKRG</sequence>
<dbReference type="EMBL" id="QNGE01001180">
    <property type="protein sequence ID" value="KAA3678218.1"/>
    <property type="molecule type" value="Genomic_DNA"/>
</dbReference>
<evidence type="ECO:0000313" key="2">
    <source>
        <dbReference type="EMBL" id="KAA3678218.1"/>
    </source>
</evidence>
<proteinExistence type="predicted"/>
<keyword evidence="3" id="KW-1185">Reference proteome</keyword>
<dbReference type="Proteomes" id="UP000324629">
    <property type="component" value="Unassembled WGS sequence"/>
</dbReference>
<evidence type="ECO:0000256" key="1">
    <source>
        <dbReference type="SAM" id="Coils"/>
    </source>
</evidence>
<dbReference type="InterPro" id="IPR049733">
    <property type="entry name" value="CCDC61_N"/>
</dbReference>
<gene>
    <name evidence="2" type="ORF">DEA37_0005983</name>
</gene>
<keyword evidence="1" id="KW-0175">Coiled coil</keyword>
<protein>
    <submittedName>
        <fullName evidence="2">Coiled-coil domain-containing protein 61</fullName>
    </submittedName>
</protein>
<accession>A0A5J4NT37</accession>
<organism evidence="2 3">
    <name type="scientific">Paragonimus westermani</name>
    <dbReference type="NCBI Taxonomy" id="34504"/>
    <lineage>
        <taxon>Eukaryota</taxon>
        <taxon>Metazoa</taxon>
        <taxon>Spiralia</taxon>
        <taxon>Lophotrochozoa</taxon>
        <taxon>Platyhelminthes</taxon>
        <taxon>Trematoda</taxon>
        <taxon>Digenea</taxon>
        <taxon>Plagiorchiida</taxon>
        <taxon>Troglotremata</taxon>
        <taxon>Troglotrematidae</taxon>
        <taxon>Paragonimus</taxon>
    </lineage>
</organism>
<name>A0A5J4NT37_9TREM</name>
<reference evidence="2 3" key="1">
    <citation type="journal article" date="2019" name="Gigascience">
        <title>Whole-genome sequence of the oriental lung fluke Paragonimus westermani.</title>
        <authorList>
            <person name="Oey H."/>
            <person name="Zakrzewski M."/>
            <person name="Narain K."/>
            <person name="Devi K.R."/>
            <person name="Agatsuma T."/>
            <person name="Nawaratna S."/>
            <person name="Gobert G.N."/>
            <person name="Jones M.K."/>
            <person name="Ragan M.A."/>
            <person name="McManus D.P."/>
            <person name="Krause L."/>
        </authorList>
    </citation>
    <scope>NUCLEOTIDE SEQUENCE [LARGE SCALE GENOMIC DNA]</scope>
    <source>
        <strain evidence="2 3">IND2009</strain>
    </source>
</reference>
<dbReference type="CDD" id="cd22284">
    <property type="entry name" value="HD_CCDC61_N"/>
    <property type="match status" value="1"/>
</dbReference>
<evidence type="ECO:0000313" key="3">
    <source>
        <dbReference type="Proteomes" id="UP000324629"/>
    </source>
</evidence>
<feature type="coiled-coil region" evidence="1">
    <location>
        <begin position="221"/>
        <end position="252"/>
    </location>
</feature>
<comment type="caution">
    <text evidence="2">The sequence shown here is derived from an EMBL/GenBank/DDBJ whole genome shotgun (WGS) entry which is preliminary data.</text>
</comment>